<reference evidence="3" key="1">
    <citation type="journal article" date="2019" name="Int. J. Syst. Evol. Microbiol.">
        <title>The Global Catalogue of Microorganisms (GCM) 10K type strain sequencing project: providing services to taxonomists for standard genome sequencing and annotation.</title>
        <authorList>
            <consortium name="The Broad Institute Genomics Platform"/>
            <consortium name="The Broad Institute Genome Sequencing Center for Infectious Disease"/>
            <person name="Wu L."/>
            <person name="Ma J."/>
        </authorList>
    </citation>
    <scope>NUCLEOTIDE SEQUENCE [LARGE SCALE GENOMIC DNA]</scope>
    <source>
        <strain evidence="3">CCUG 60742</strain>
    </source>
</reference>
<accession>A0ABW2ZH28</accession>
<dbReference type="InterPro" id="IPR010982">
    <property type="entry name" value="Lambda_DNA-bd_dom_sf"/>
</dbReference>
<dbReference type="Gene3D" id="1.10.260.40">
    <property type="entry name" value="lambda repressor-like DNA-binding domains"/>
    <property type="match status" value="1"/>
</dbReference>
<dbReference type="InterPro" id="IPR001387">
    <property type="entry name" value="Cro/C1-type_HTH"/>
</dbReference>
<sequence length="74" mass="8508">MNRSLDRSFLKPFGDNLKRLRLAKGLSYRKMAQNCLIDHADIKKYELGETNLSLLTILELAKGLNIEAKELLNF</sequence>
<dbReference type="Pfam" id="PF01381">
    <property type="entry name" value="HTH_3"/>
    <property type="match status" value="1"/>
</dbReference>
<evidence type="ECO:0000313" key="2">
    <source>
        <dbReference type="EMBL" id="MFD0765414.1"/>
    </source>
</evidence>
<dbReference type="SMART" id="SM00530">
    <property type="entry name" value="HTH_XRE"/>
    <property type="match status" value="1"/>
</dbReference>
<gene>
    <name evidence="2" type="ORF">ACFQZI_11175</name>
</gene>
<dbReference type="EMBL" id="JBHTIA010000007">
    <property type="protein sequence ID" value="MFD0765414.1"/>
    <property type="molecule type" value="Genomic_DNA"/>
</dbReference>
<evidence type="ECO:0000313" key="3">
    <source>
        <dbReference type="Proteomes" id="UP001597073"/>
    </source>
</evidence>
<name>A0ABW2ZH28_9SPHI</name>
<dbReference type="Proteomes" id="UP001597073">
    <property type="component" value="Unassembled WGS sequence"/>
</dbReference>
<dbReference type="SUPFAM" id="SSF47413">
    <property type="entry name" value="lambda repressor-like DNA-binding domains"/>
    <property type="match status" value="1"/>
</dbReference>
<comment type="caution">
    <text evidence="2">The sequence shown here is derived from an EMBL/GenBank/DDBJ whole genome shotgun (WGS) entry which is preliminary data.</text>
</comment>
<evidence type="ECO:0000259" key="1">
    <source>
        <dbReference type="PROSITE" id="PS50943"/>
    </source>
</evidence>
<organism evidence="2 3">
    <name type="scientific">Mucilaginibacter lutimaris</name>
    <dbReference type="NCBI Taxonomy" id="931629"/>
    <lineage>
        <taxon>Bacteria</taxon>
        <taxon>Pseudomonadati</taxon>
        <taxon>Bacteroidota</taxon>
        <taxon>Sphingobacteriia</taxon>
        <taxon>Sphingobacteriales</taxon>
        <taxon>Sphingobacteriaceae</taxon>
        <taxon>Mucilaginibacter</taxon>
    </lineage>
</organism>
<feature type="domain" description="HTH cro/C1-type" evidence="1">
    <location>
        <begin position="17"/>
        <end position="71"/>
    </location>
</feature>
<dbReference type="RefSeq" id="WP_377142531.1">
    <property type="nucleotide sequence ID" value="NZ_JBHTIA010000007.1"/>
</dbReference>
<protein>
    <submittedName>
        <fullName evidence="2">Helix-turn-helix domain-containing protein</fullName>
    </submittedName>
</protein>
<keyword evidence="3" id="KW-1185">Reference proteome</keyword>
<dbReference type="CDD" id="cd00093">
    <property type="entry name" value="HTH_XRE"/>
    <property type="match status" value="1"/>
</dbReference>
<proteinExistence type="predicted"/>
<dbReference type="PROSITE" id="PS50943">
    <property type="entry name" value="HTH_CROC1"/>
    <property type="match status" value="1"/>
</dbReference>